<gene>
    <name evidence="1" type="ORF">NVV43_27720</name>
</gene>
<reference evidence="1" key="1">
    <citation type="submission" date="2022-07" db="EMBL/GenBank/DDBJ databases">
        <title>Diversity of ethanolamine utilization by human commensal Escherichia coli.</title>
        <authorList>
            <person name="Jubelin G."/>
        </authorList>
    </citation>
    <scope>NUCLEOTIDE SEQUENCE</scope>
    <source>
        <strain evidence="1">S1</strain>
    </source>
</reference>
<evidence type="ECO:0008006" key="3">
    <source>
        <dbReference type="Google" id="ProtNLM"/>
    </source>
</evidence>
<comment type="caution">
    <text evidence="1">The sequence shown here is derived from an EMBL/GenBank/DDBJ whole genome shotgun (WGS) entry which is preliminary data.</text>
</comment>
<evidence type="ECO:0000313" key="2">
    <source>
        <dbReference type="Proteomes" id="UP001206878"/>
    </source>
</evidence>
<dbReference type="Gene3D" id="1.10.10.10">
    <property type="entry name" value="Winged helix-like DNA-binding domain superfamily/Winged helix DNA-binding domain"/>
    <property type="match status" value="1"/>
</dbReference>
<organism evidence="1 2">
    <name type="scientific">Escherichia marmotae</name>
    <dbReference type="NCBI Taxonomy" id="1499973"/>
    <lineage>
        <taxon>Bacteria</taxon>
        <taxon>Pseudomonadati</taxon>
        <taxon>Pseudomonadota</taxon>
        <taxon>Gammaproteobacteria</taxon>
        <taxon>Enterobacterales</taxon>
        <taxon>Enterobacteriaceae</taxon>
        <taxon>Escherichia</taxon>
    </lineage>
</organism>
<accession>A0AAW5N1G7</accession>
<name>A0AAW5N1G7_9ESCH</name>
<feature type="non-terminal residue" evidence="1">
    <location>
        <position position="1"/>
    </location>
</feature>
<dbReference type="Proteomes" id="UP001206878">
    <property type="component" value="Unassembled WGS sequence"/>
</dbReference>
<dbReference type="EMBL" id="JANPXH010001025">
    <property type="protein sequence ID" value="MCR6679258.1"/>
    <property type="molecule type" value="Genomic_DNA"/>
</dbReference>
<dbReference type="InterPro" id="IPR036390">
    <property type="entry name" value="WH_DNA-bd_sf"/>
</dbReference>
<dbReference type="InterPro" id="IPR036388">
    <property type="entry name" value="WH-like_DNA-bd_sf"/>
</dbReference>
<protein>
    <recommendedName>
        <fullName evidence="3">MarR family transcriptional regulator</fullName>
    </recommendedName>
</protein>
<proteinExistence type="predicted"/>
<sequence>SRYAARFVSDGLAVRAVNPSDGRSYFLEVTTQGRAVLSKILPRLRRTNQQLAELMDVVAMSSALAHFEDALGTVSNGEHAEV</sequence>
<evidence type="ECO:0000313" key="1">
    <source>
        <dbReference type="EMBL" id="MCR6679258.1"/>
    </source>
</evidence>
<dbReference type="SUPFAM" id="SSF46785">
    <property type="entry name" value="Winged helix' DNA-binding domain"/>
    <property type="match status" value="1"/>
</dbReference>
<dbReference type="AlphaFoldDB" id="A0AAW5N1G7"/>